<organism evidence="12">
    <name type="scientific">bioreactor metagenome</name>
    <dbReference type="NCBI Taxonomy" id="1076179"/>
    <lineage>
        <taxon>unclassified sequences</taxon>
        <taxon>metagenomes</taxon>
        <taxon>ecological metagenomes</taxon>
    </lineage>
</organism>
<evidence type="ECO:0000313" key="12">
    <source>
        <dbReference type="EMBL" id="MPL94908.1"/>
    </source>
</evidence>
<dbReference type="InterPro" id="IPR005801">
    <property type="entry name" value="ADC_synthase"/>
</dbReference>
<dbReference type="EMBL" id="VSSQ01000446">
    <property type="protein sequence ID" value="MPL94908.1"/>
    <property type="molecule type" value="Genomic_DNA"/>
</dbReference>
<keyword evidence="5" id="KW-0460">Magnesium</keyword>
<dbReference type="InterPro" id="IPR006805">
    <property type="entry name" value="Anth_synth_I_N"/>
</dbReference>
<keyword evidence="4" id="KW-0479">Metal-binding</keyword>
<protein>
    <recommendedName>
        <fullName evidence="3">Anthranilate synthase component 1</fullName>
    </recommendedName>
</protein>
<sequence length="482" mass="54901">MLCLYNITINIFIEMKLYVHTKKMLADMQTPVGIYLKIRDLYTNSVLLESSDYHGTENSFSYIGFAPVGGISVNRFLIKEEYPDGRMIETKVVDKMTVANRFDVFLKSFELIQQSTEKGLINGLLGYTSYESVQYFEDVKLHARETVPGSMPGLHYVLFKYIIAINHFNNELTIIENLQEGDISEIDVIEKVLLNNNVATFGFQPVGEEKCDISDDDFRKMVTRGKEECYKGNVFQIVLSRRFYQRFKGDDFMLYRTLRSVNPSPYLFYFNFGDFRIFGSSPEAHLVVDGKKQKAFIKPIAGTFRRTGDDEKDLELAERLSKDKKENAEHVMLVDLARNDLSRNTENVEVEVFREVQYYSHVLHLVSSVSGKLRPDTKVIKLFADTFPAGTLSGAPKIRAMQLIDEIEPHDRGPYGGCLGYIGFDGSFNQAITIRSFVSKQNTLYYQAGAGVVAKSDEESELQEVNNKLAALKRAIQLANNE</sequence>
<dbReference type="PRINTS" id="PR00095">
    <property type="entry name" value="ANTSNTHASEI"/>
</dbReference>
<evidence type="ECO:0000256" key="6">
    <source>
        <dbReference type="ARBA" id="ARBA00023239"/>
    </source>
</evidence>
<evidence type="ECO:0000256" key="8">
    <source>
        <dbReference type="ARBA" id="ARBA00047683"/>
    </source>
</evidence>
<evidence type="ECO:0000256" key="9">
    <source>
        <dbReference type="SAM" id="Coils"/>
    </source>
</evidence>
<evidence type="ECO:0000256" key="5">
    <source>
        <dbReference type="ARBA" id="ARBA00022842"/>
    </source>
</evidence>
<comment type="subunit">
    <text evidence="2">Heterotetramer consisting of two non-identical subunits: a beta subunit (TrpG) and a large alpha subunit (TrpE).</text>
</comment>
<reference evidence="12" key="1">
    <citation type="submission" date="2019-08" db="EMBL/GenBank/DDBJ databases">
        <authorList>
            <person name="Kucharzyk K."/>
            <person name="Murdoch R.W."/>
            <person name="Higgins S."/>
            <person name="Loffler F."/>
        </authorList>
    </citation>
    <scope>NUCLEOTIDE SEQUENCE</scope>
</reference>
<dbReference type="PANTHER" id="PTHR11236:SF48">
    <property type="entry name" value="ISOCHORISMATE SYNTHASE MENF"/>
    <property type="match status" value="1"/>
</dbReference>
<comment type="caution">
    <text evidence="12">The sequence shown here is derived from an EMBL/GenBank/DDBJ whole genome shotgun (WGS) entry which is preliminary data.</text>
</comment>
<evidence type="ECO:0000259" key="11">
    <source>
        <dbReference type="Pfam" id="PF04715"/>
    </source>
</evidence>
<dbReference type="GO" id="GO:0046872">
    <property type="term" value="F:metal ion binding"/>
    <property type="evidence" value="ECO:0007669"/>
    <property type="project" value="UniProtKB-KW"/>
</dbReference>
<comment type="function">
    <text evidence="7">Part of a heterotetrameric complex that catalyzes the two-step biosynthesis of anthranilate, an intermediate in the biosynthesis of L-tryptophan. In the first step, the glutamine-binding beta subunit (TrpG) of anthranilate synthase (AS) provides the glutamine amidotransferase activity which generates ammonia as a substrate that, along with chorismate, is used in the second step, catalyzed by the large alpha subunit of AS (TrpE) to produce anthranilate. In the absence of TrpG, TrpE can synthesize anthranilate directly from chorismate and high concentrations of ammonia.</text>
</comment>
<feature type="domain" description="Anthranilate synthase component I N-terminal" evidence="11">
    <location>
        <begin position="27"/>
        <end position="174"/>
    </location>
</feature>
<evidence type="ECO:0000256" key="2">
    <source>
        <dbReference type="ARBA" id="ARBA00011575"/>
    </source>
</evidence>
<keyword evidence="9" id="KW-0175">Coiled coil</keyword>
<dbReference type="Gene3D" id="3.60.120.10">
    <property type="entry name" value="Anthranilate synthase"/>
    <property type="match status" value="1"/>
</dbReference>
<comment type="catalytic activity">
    <reaction evidence="8">
        <text>chorismate + L-glutamine = anthranilate + pyruvate + L-glutamate + H(+)</text>
        <dbReference type="Rhea" id="RHEA:21732"/>
        <dbReference type="ChEBI" id="CHEBI:15361"/>
        <dbReference type="ChEBI" id="CHEBI:15378"/>
        <dbReference type="ChEBI" id="CHEBI:16567"/>
        <dbReference type="ChEBI" id="CHEBI:29748"/>
        <dbReference type="ChEBI" id="CHEBI:29985"/>
        <dbReference type="ChEBI" id="CHEBI:58359"/>
        <dbReference type="EC" id="4.1.3.27"/>
    </reaction>
</comment>
<dbReference type="Pfam" id="PF00425">
    <property type="entry name" value="Chorismate_bind"/>
    <property type="match status" value="1"/>
</dbReference>
<evidence type="ECO:0000256" key="1">
    <source>
        <dbReference type="ARBA" id="ARBA00001946"/>
    </source>
</evidence>
<evidence type="ECO:0000259" key="10">
    <source>
        <dbReference type="Pfam" id="PF00425"/>
    </source>
</evidence>
<evidence type="ECO:0000256" key="7">
    <source>
        <dbReference type="ARBA" id="ARBA00025634"/>
    </source>
</evidence>
<dbReference type="PANTHER" id="PTHR11236">
    <property type="entry name" value="AMINOBENZOATE/ANTHRANILATE SYNTHASE"/>
    <property type="match status" value="1"/>
</dbReference>
<evidence type="ECO:0000256" key="3">
    <source>
        <dbReference type="ARBA" id="ARBA00020653"/>
    </source>
</evidence>
<dbReference type="AlphaFoldDB" id="A0A644VU62"/>
<dbReference type="SUPFAM" id="SSF56322">
    <property type="entry name" value="ADC synthase"/>
    <property type="match status" value="1"/>
</dbReference>
<keyword evidence="6 12" id="KW-0456">Lyase</keyword>
<feature type="coiled-coil region" evidence="9">
    <location>
        <begin position="455"/>
        <end position="482"/>
    </location>
</feature>
<name>A0A644VU62_9ZZZZ</name>
<feature type="domain" description="Chorismate-utilising enzyme C-terminal" evidence="10">
    <location>
        <begin position="215"/>
        <end position="468"/>
    </location>
</feature>
<dbReference type="InterPro" id="IPR015890">
    <property type="entry name" value="Chorismate_C"/>
</dbReference>
<accession>A0A644VU62</accession>
<evidence type="ECO:0000256" key="4">
    <source>
        <dbReference type="ARBA" id="ARBA00022723"/>
    </source>
</evidence>
<dbReference type="GO" id="GO:0004049">
    <property type="term" value="F:anthranilate synthase activity"/>
    <property type="evidence" value="ECO:0007669"/>
    <property type="project" value="UniProtKB-EC"/>
</dbReference>
<proteinExistence type="predicted"/>
<dbReference type="Pfam" id="PF04715">
    <property type="entry name" value="Anth_synt_I_N"/>
    <property type="match status" value="1"/>
</dbReference>
<dbReference type="GO" id="GO:0000162">
    <property type="term" value="P:L-tryptophan biosynthetic process"/>
    <property type="evidence" value="ECO:0007669"/>
    <property type="project" value="TreeGrafter"/>
</dbReference>
<comment type="cofactor">
    <cofactor evidence="1">
        <name>Mg(2+)</name>
        <dbReference type="ChEBI" id="CHEBI:18420"/>
    </cofactor>
</comment>
<gene>
    <name evidence="12" type="primary">trpE_10</name>
    <name evidence="12" type="ORF">SDC9_41068</name>
</gene>
<dbReference type="InterPro" id="IPR019999">
    <property type="entry name" value="Anth_synth_I-like"/>
</dbReference>